<evidence type="ECO:0000259" key="13">
    <source>
        <dbReference type="PROSITE" id="PS50268"/>
    </source>
</evidence>
<evidence type="ECO:0000256" key="7">
    <source>
        <dbReference type="ARBA" id="ARBA00022889"/>
    </source>
</evidence>
<evidence type="ECO:0000256" key="2">
    <source>
        <dbReference type="ARBA" id="ARBA00022536"/>
    </source>
</evidence>
<evidence type="ECO:0000256" key="5">
    <source>
        <dbReference type="ARBA" id="ARBA00022737"/>
    </source>
</evidence>
<keyword evidence="15" id="KW-1185">Reference proteome</keyword>
<name>A0A9D4RVJ4_DREPO</name>
<dbReference type="AlphaFoldDB" id="A0A9D4RVJ4"/>
<dbReference type="InterPro" id="IPR020894">
    <property type="entry name" value="Cadherin_CS"/>
</dbReference>
<gene>
    <name evidence="14" type="ORF">DPMN_004354</name>
</gene>
<dbReference type="GO" id="GO:0045296">
    <property type="term" value="F:cadherin binding"/>
    <property type="evidence" value="ECO:0007669"/>
    <property type="project" value="TreeGrafter"/>
</dbReference>
<dbReference type="GO" id="GO:0005509">
    <property type="term" value="F:calcium ion binding"/>
    <property type="evidence" value="ECO:0007669"/>
    <property type="project" value="UniProtKB-UniRule"/>
</dbReference>
<evidence type="ECO:0000256" key="9">
    <source>
        <dbReference type="ARBA" id="ARBA00023136"/>
    </source>
</evidence>
<keyword evidence="9" id="KW-0472">Membrane</keyword>
<evidence type="ECO:0000256" key="10">
    <source>
        <dbReference type="ARBA" id="ARBA00023157"/>
    </source>
</evidence>
<evidence type="ECO:0000256" key="3">
    <source>
        <dbReference type="ARBA" id="ARBA00022692"/>
    </source>
</evidence>
<dbReference type="PANTHER" id="PTHR24027:SF438">
    <property type="entry name" value="CADHERIN 23"/>
    <property type="match status" value="1"/>
</dbReference>
<reference evidence="14" key="1">
    <citation type="journal article" date="2019" name="bioRxiv">
        <title>The Genome of the Zebra Mussel, Dreissena polymorpha: A Resource for Invasive Species Research.</title>
        <authorList>
            <person name="McCartney M.A."/>
            <person name="Auch B."/>
            <person name="Kono T."/>
            <person name="Mallez S."/>
            <person name="Zhang Y."/>
            <person name="Obille A."/>
            <person name="Becker A."/>
            <person name="Abrahante J.E."/>
            <person name="Garbe J."/>
            <person name="Badalamenti J.P."/>
            <person name="Herman A."/>
            <person name="Mangelson H."/>
            <person name="Liachko I."/>
            <person name="Sullivan S."/>
            <person name="Sone E.D."/>
            <person name="Koren S."/>
            <person name="Silverstein K.A.T."/>
            <person name="Beckman K.B."/>
            <person name="Gohl D.M."/>
        </authorList>
    </citation>
    <scope>NUCLEOTIDE SEQUENCE</scope>
    <source>
        <strain evidence="14">Duluth1</strain>
        <tissue evidence="14">Whole animal</tissue>
    </source>
</reference>
<dbReference type="GO" id="GO:0016342">
    <property type="term" value="C:catenin complex"/>
    <property type="evidence" value="ECO:0007669"/>
    <property type="project" value="TreeGrafter"/>
</dbReference>
<evidence type="ECO:0000256" key="1">
    <source>
        <dbReference type="ARBA" id="ARBA00004167"/>
    </source>
</evidence>
<evidence type="ECO:0000256" key="6">
    <source>
        <dbReference type="ARBA" id="ARBA00022837"/>
    </source>
</evidence>
<dbReference type="PROSITE" id="PS00232">
    <property type="entry name" value="CADHERIN_1"/>
    <property type="match status" value="1"/>
</dbReference>
<evidence type="ECO:0000313" key="14">
    <source>
        <dbReference type="EMBL" id="KAH3880440.1"/>
    </source>
</evidence>
<dbReference type="GO" id="GO:0007156">
    <property type="term" value="P:homophilic cell adhesion via plasma membrane adhesion molecules"/>
    <property type="evidence" value="ECO:0007669"/>
    <property type="project" value="InterPro"/>
</dbReference>
<keyword evidence="7" id="KW-0130">Cell adhesion</keyword>
<dbReference type="InterPro" id="IPR015919">
    <property type="entry name" value="Cadherin-like_sf"/>
</dbReference>
<dbReference type="Proteomes" id="UP000828390">
    <property type="component" value="Unassembled WGS sequence"/>
</dbReference>
<dbReference type="PANTHER" id="PTHR24027">
    <property type="entry name" value="CADHERIN-23"/>
    <property type="match status" value="1"/>
</dbReference>
<comment type="caution">
    <text evidence="14">The sequence shown here is derived from an EMBL/GenBank/DDBJ whole genome shotgun (WGS) entry which is preliminary data.</text>
</comment>
<keyword evidence="5" id="KW-0677">Repeat</keyword>
<dbReference type="PROSITE" id="PS50268">
    <property type="entry name" value="CADHERIN_2"/>
    <property type="match status" value="2"/>
</dbReference>
<dbReference type="CDD" id="cd11304">
    <property type="entry name" value="Cadherin_repeat"/>
    <property type="match status" value="1"/>
</dbReference>
<proteinExistence type="predicted"/>
<keyword evidence="11" id="KW-0325">Glycoprotein</keyword>
<protein>
    <recommendedName>
        <fullName evidence="13">Cadherin domain-containing protein</fullName>
    </recommendedName>
</protein>
<comment type="subcellular location">
    <subcellularLocation>
        <location evidence="1">Membrane</location>
        <topology evidence="1">Single-pass membrane protein</topology>
    </subcellularLocation>
</comment>
<dbReference type="SUPFAM" id="SSF49313">
    <property type="entry name" value="Cadherin-like"/>
    <property type="match status" value="1"/>
</dbReference>
<organism evidence="14 15">
    <name type="scientific">Dreissena polymorpha</name>
    <name type="common">Zebra mussel</name>
    <name type="synonym">Mytilus polymorpha</name>
    <dbReference type="NCBI Taxonomy" id="45954"/>
    <lineage>
        <taxon>Eukaryota</taxon>
        <taxon>Metazoa</taxon>
        <taxon>Spiralia</taxon>
        <taxon>Lophotrochozoa</taxon>
        <taxon>Mollusca</taxon>
        <taxon>Bivalvia</taxon>
        <taxon>Autobranchia</taxon>
        <taxon>Heteroconchia</taxon>
        <taxon>Euheterodonta</taxon>
        <taxon>Imparidentia</taxon>
        <taxon>Neoheterodontei</taxon>
        <taxon>Myida</taxon>
        <taxon>Dreissenoidea</taxon>
        <taxon>Dreissenidae</taxon>
        <taxon>Dreissena</taxon>
    </lineage>
</organism>
<keyword evidence="3" id="KW-0812">Transmembrane</keyword>
<dbReference type="EMBL" id="JAIWYP010000001">
    <property type="protein sequence ID" value="KAH3880440.1"/>
    <property type="molecule type" value="Genomic_DNA"/>
</dbReference>
<dbReference type="InterPro" id="IPR002126">
    <property type="entry name" value="Cadherin-like_dom"/>
</dbReference>
<dbReference type="Gene3D" id="2.60.40.60">
    <property type="entry name" value="Cadherins"/>
    <property type="match status" value="2"/>
</dbReference>
<accession>A0A9D4RVJ4</accession>
<evidence type="ECO:0000256" key="8">
    <source>
        <dbReference type="ARBA" id="ARBA00022989"/>
    </source>
</evidence>
<keyword evidence="2" id="KW-0245">EGF-like domain</keyword>
<dbReference type="Pfam" id="PF00028">
    <property type="entry name" value="Cadherin"/>
    <property type="match status" value="1"/>
</dbReference>
<evidence type="ECO:0000256" key="12">
    <source>
        <dbReference type="PROSITE-ProRule" id="PRU00043"/>
    </source>
</evidence>
<dbReference type="GO" id="GO:0016477">
    <property type="term" value="P:cell migration"/>
    <property type="evidence" value="ECO:0007669"/>
    <property type="project" value="TreeGrafter"/>
</dbReference>
<feature type="domain" description="Cadherin" evidence="13">
    <location>
        <begin position="63"/>
        <end position="164"/>
    </location>
</feature>
<sequence>MSGKSNIYECDNYDTTIRTGTLNYESGTTNYAFTIEVTDSVHTTTISVGITITDVNEASPVFNPSSYTNSIAEDTTLGSSVITVTATDADTADKFVYSIISGNNDNKFAIDSDTGLISVAGELDAESTTTYTLVVKANEVATTNSATASVTITVSDVNDNTPKFAQDIYYVAVDEDRTAGMCP</sequence>
<reference evidence="14" key="2">
    <citation type="submission" date="2020-11" db="EMBL/GenBank/DDBJ databases">
        <authorList>
            <person name="McCartney M.A."/>
            <person name="Auch B."/>
            <person name="Kono T."/>
            <person name="Mallez S."/>
            <person name="Becker A."/>
            <person name="Gohl D.M."/>
            <person name="Silverstein K.A.T."/>
            <person name="Koren S."/>
            <person name="Bechman K.B."/>
            <person name="Herman A."/>
            <person name="Abrahante J.E."/>
            <person name="Garbe J."/>
        </authorList>
    </citation>
    <scope>NUCLEOTIDE SEQUENCE</scope>
    <source>
        <strain evidence="14">Duluth1</strain>
        <tissue evidence="14">Whole animal</tissue>
    </source>
</reference>
<evidence type="ECO:0000313" key="15">
    <source>
        <dbReference type="Proteomes" id="UP000828390"/>
    </source>
</evidence>
<feature type="domain" description="Cadherin" evidence="13">
    <location>
        <begin position="22"/>
        <end position="62"/>
    </location>
</feature>
<evidence type="ECO:0000256" key="4">
    <source>
        <dbReference type="ARBA" id="ARBA00022729"/>
    </source>
</evidence>
<dbReference type="SMART" id="SM00112">
    <property type="entry name" value="CA"/>
    <property type="match status" value="1"/>
</dbReference>
<dbReference type="FunFam" id="2.60.40.60:FF:000032">
    <property type="entry name" value="FAT atypical cadherin 1"/>
    <property type="match status" value="1"/>
</dbReference>
<dbReference type="InterPro" id="IPR039808">
    <property type="entry name" value="Cadherin"/>
</dbReference>
<keyword evidence="6 12" id="KW-0106">Calcium</keyword>
<keyword evidence="4" id="KW-0732">Signal</keyword>
<keyword evidence="8" id="KW-1133">Transmembrane helix</keyword>
<keyword evidence="10" id="KW-1015">Disulfide bond</keyword>
<dbReference type="PRINTS" id="PR00205">
    <property type="entry name" value="CADHERIN"/>
</dbReference>
<evidence type="ECO:0000256" key="11">
    <source>
        <dbReference type="ARBA" id="ARBA00023180"/>
    </source>
</evidence>
<dbReference type="GO" id="GO:0008013">
    <property type="term" value="F:beta-catenin binding"/>
    <property type="evidence" value="ECO:0007669"/>
    <property type="project" value="TreeGrafter"/>
</dbReference>